<dbReference type="PROSITE" id="PS50004">
    <property type="entry name" value="C2"/>
    <property type="match status" value="1"/>
</dbReference>
<evidence type="ECO:0000256" key="2">
    <source>
        <dbReference type="ARBA" id="ARBA00001913"/>
    </source>
</evidence>
<keyword evidence="5" id="KW-0479">Metal-binding</keyword>
<feature type="domain" description="PLD phosphodiesterase" evidence="13">
    <location>
        <begin position="693"/>
        <end position="720"/>
    </location>
</feature>
<dbReference type="InterPro" id="IPR035892">
    <property type="entry name" value="C2_domain_sf"/>
</dbReference>
<comment type="cofactor">
    <cofactor evidence="2 11">
        <name>Ca(2+)</name>
        <dbReference type="ChEBI" id="CHEBI:29108"/>
    </cofactor>
</comment>
<dbReference type="AlphaFoldDB" id="A0A9D5CG86"/>
<dbReference type="GO" id="GO:0005509">
    <property type="term" value="F:calcium ion binding"/>
    <property type="evidence" value="ECO:0007669"/>
    <property type="project" value="InterPro"/>
</dbReference>
<comment type="function">
    <text evidence="11">Hydrolyzes glycerol-phospholipids at the terminal phosphodiesteric bond.</text>
</comment>
<dbReference type="GO" id="GO:0009395">
    <property type="term" value="P:phospholipid catabolic process"/>
    <property type="evidence" value="ECO:0007669"/>
    <property type="project" value="TreeGrafter"/>
</dbReference>
<evidence type="ECO:0000256" key="1">
    <source>
        <dbReference type="ARBA" id="ARBA00000798"/>
    </source>
</evidence>
<dbReference type="Gene3D" id="3.30.870.10">
    <property type="entry name" value="Endonuclease Chain A"/>
    <property type="match status" value="2"/>
</dbReference>
<dbReference type="Gene3D" id="2.60.40.150">
    <property type="entry name" value="C2 domain"/>
    <property type="match status" value="1"/>
</dbReference>
<evidence type="ECO:0000256" key="10">
    <source>
        <dbReference type="ARBA" id="ARBA00023098"/>
    </source>
</evidence>
<feature type="domain" description="PLD phosphodiesterase" evidence="13">
    <location>
        <begin position="355"/>
        <end position="390"/>
    </location>
</feature>
<dbReference type="GO" id="GO:0005886">
    <property type="term" value="C:plasma membrane"/>
    <property type="evidence" value="ECO:0007669"/>
    <property type="project" value="TreeGrafter"/>
</dbReference>
<evidence type="ECO:0000256" key="11">
    <source>
        <dbReference type="PIRNR" id="PIRNR036470"/>
    </source>
</evidence>
<dbReference type="SMART" id="SM00239">
    <property type="entry name" value="C2"/>
    <property type="match status" value="1"/>
</dbReference>
<evidence type="ECO:0000256" key="7">
    <source>
        <dbReference type="ARBA" id="ARBA00022801"/>
    </source>
</evidence>
<dbReference type="SUPFAM" id="SSF49562">
    <property type="entry name" value="C2 domain (Calcium/lipid-binding domain, CaLB)"/>
    <property type="match status" value="1"/>
</dbReference>
<sequence>MVGSSTQSDSEWKKSNNLKNIEILHGDLDLWILEARSLPNMDLMSERMRRCFAMYGSCASPFGKRKSDKHRSRHKIITSDPYVSVCLAGATVAQTRVIPNCEDPIWEEHFCVPVAHPVSQIEFQVKDNDVFGAQLIGTLVIPVEEILPGATINGWFPIVGNDGNPIKTHPELHISLQFKPIENNVLYKDGVGDAPDYVGVPNAYFPLHKGGSITLYQDAHVLDNMLPKILLDGGGFFEQQKCWEDICHAIVEAHHLIYIVGCKLVREPTKPLPAGGDLSLGDLLKYKSQEGVRVLMLIWDDKTSHDKFFLKTDGVMHTHDEEARKFFKHSSVQCVLAPRYASNKLSIFKQQVVGTLFTHHQKCLLVDTQASGNNRKVTAFIGGLDLCDGRYDTPEHRLFSDLDSVFANDFHNPTFPINTLGPRQPWHDLHCRIDGPAAYDILTNFEQRWRKAIKWRDFKFRKVRHWHDDSLIKLDRISWIQTPFKDNCNAYVNSEDDPENWHVQIFRSIDSGSVRGFPKVVQEAESKNLVCAKNLKIDKSIHSAYVKAIRSAQHFIYIENQYFLGSSYFWPSYKNAGADNLIPMELALKIVSKINANEHFSVYIVVPLWPEGIPTGAAVQEILFWQAQTMAMMYKIIAQALEKEGLSEKYHPQDYLNFYCLGKREPPPAKKSSSSSHNADSSGLRMAQKYRRFMIYVHAKGMIVDDEYVIIGSANINQRSMDGSRDTEIAMGAYQPNHKWAGKGRHPHGQVYGYRMSLWAEHLGKLEDCFSEPETRECVSRVNQLAEANWQSFVSPEYKEMNGHLMKYPIQIGRDGSISPLPGHECFPDVGGKVLGAHSTLPDTLTT</sequence>
<proteinExistence type="inferred from homology"/>
<dbReference type="GO" id="GO:0004630">
    <property type="term" value="F:phospholipase D activity"/>
    <property type="evidence" value="ECO:0007669"/>
    <property type="project" value="UniProtKB-EC"/>
</dbReference>
<dbReference type="SMART" id="SM00155">
    <property type="entry name" value="PLDc"/>
    <property type="match status" value="2"/>
</dbReference>
<dbReference type="GO" id="GO:0046470">
    <property type="term" value="P:phosphatidylcholine metabolic process"/>
    <property type="evidence" value="ECO:0007669"/>
    <property type="project" value="InterPro"/>
</dbReference>
<dbReference type="InterPro" id="IPR011402">
    <property type="entry name" value="PLipase_D_pln"/>
</dbReference>
<dbReference type="Pfam" id="PF00614">
    <property type="entry name" value="PLDc"/>
    <property type="match status" value="1"/>
</dbReference>
<dbReference type="Pfam" id="PF12357">
    <property type="entry name" value="PLD_C"/>
    <property type="match status" value="1"/>
</dbReference>
<keyword evidence="8 11" id="KW-0106">Calcium</keyword>
<dbReference type="InterPro" id="IPR001736">
    <property type="entry name" value="PLipase_D/transphosphatidylase"/>
</dbReference>
<keyword evidence="6" id="KW-0677">Repeat</keyword>
<dbReference type="InterPro" id="IPR000008">
    <property type="entry name" value="C2_dom"/>
</dbReference>
<feature type="domain" description="C2" evidence="12">
    <location>
        <begin position="6"/>
        <end position="156"/>
    </location>
</feature>
<dbReference type="PANTHER" id="PTHR18896">
    <property type="entry name" value="PHOSPHOLIPASE D"/>
    <property type="match status" value="1"/>
</dbReference>
<dbReference type="Proteomes" id="UP001085076">
    <property type="component" value="Miscellaneous, Linkage group lg05"/>
</dbReference>
<reference evidence="14" key="2">
    <citation type="journal article" date="2022" name="Hortic Res">
        <title>The genome of Dioscorea zingiberensis sheds light on the biosynthesis, origin and evolution of the medicinally important diosgenin saponins.</title>
        <authorList>
            <person name="Li Y."/>
            <person name="Tan C."/>
            <person name="Li Z."/>
            <person name="Guo J."/>
            <person name="Li S."/>
            <person name="Chen X."/>
            <person name="Wang C."/>
            <person name="Dai X."/>
            <person name="Yang H."/>
            <person name="Song W."/>
            <person name="Hou L."/>
            <person name="Xu J."/>
            <person name="Tong Z."/>
            <person name="Xu A."/>
            <person name="Yuan X."/>
            <person name="Wang W."/>
            <person name="Yang Q."/>
            <person name="Chen L."/>
            <person name="Sun Z."/>
            <person name="Wang K."/>
            <person name="Pan B."/>
            <person name="Chen J."/>
            <person name="Bao Y."/>
            <person name="Liu F."/>
            <person name="Qi X."/>
            <person name="Gang D.R."/>
            <person name="Wen J."/>
            <person name="Li J."/>
        </authorList>
    </citation>
    <scope>NUCLEOTIDE SEQUENCE</scope>
    <source>
        <strain evidence="14">Dzin_1.0</strain>
    </source>
</reference>
<dbReference type="EMBL" id="JAGGNH010000005">
    <property type="protein sequence ID" value="KAJ0972117.1"/>
    <property type="molecule type" value="Genomic_DNA"/>
</dbReference>
<evidence type="ECO:0000256" key="3">
    <source>
        <dbReference type="ARBA" id="ARBA00010683"/>
    </source>
</evidence>
<accession>A0A9D5CG86</accession>
<evidence type="ECO:0000256" key="9">
    <source>
        <dbReference type="ARBA" id="ARBA00022963"/>
    </source>
</evidence>
<dbReference type="OrthoDB" id="14911at2759"/>
<evidence type="ECO:0000313" key="15">
    <source>
        <dbReference type="Proteomes" id="UP001085076"/>
    </source>
</evidence>
<evidence type="ECO:0000256" key="8">
    <source>
        <dbReference type="ARBA" id="ARBA00022837"/>
    </source>
</evidence>
<organism evidence="14 15">
    <name type="scientific">Dioscorea zingiberensis</name>
    <dbReference type="NCBI Taxonomy" id="325984"/>
    <lineage>
        <taxon>Eukaryota</taxon>
        <taxon>Viridiplantae</taxon>
        <taxon>Streptophyta</taxon>
        <taxon>Embryophyta</taxon>
        <taxon>Tracheophyta</taxon>
        <taxon>Spermatophyta</taxon>
        <taxon>Magnoliopsida</taxon>
        <taxon>Liliopsida</taxon>
        <taxon>Dioscoreales</taxon>
        <taxon>Dioscoreaceae</taxon>
        <taxon>Dioscorea</taxon>
    </lineage>
</organism>
<dbReference type="SUPFAM" id="SSF56024">
    <property type="entry name" value="Phospholipase D/nuclease"/>
    <property type="match status" value="2"/>
</dbReference>
<dbReference type="CDD" id="cd04015">
    <property type="entry name" value="C2_plant_PLD"/>
    <property type="match status" value="1"/>
</dbReference>
<dbReference type="EC" id="3.1.4.4" evidence="4 11"/>
<gene>
    <name evidence="14" type="ORF">J5N97_020076</name>
</gene>
<dbReference type="PANTHER" id="PTHR18896:SF153">
    <property type="entry name" value="PHOSPHOLIPASE D"/>
    <property type="match status" value="1"/>
</dbReference>
<keyword evidence="7 11" id="KW-0378">Hydrolase</keyword>
<evidence type="ECO:0000256" key="6">
    <source>
        <dbReference type="ARBA" id="ARBA00022737"/>
    </source>
</evidence>
<protein>
    <recommendedName>
        <fullName evidence="4 11">Phospholipase D</fullName>
        <ecNumber evidence="4 11">3.1.4.4</ecNumber>
    </recommendedName>
</protein>
<dbReference type="InterPro" id="IPR015679">
    <property type="entry name" value="PLipase_D_fam"/>
</dbReference>
<dbReference type="PROSITE" id="PS50035">
    <property type="entry name" value="PLD"/>
    <property type="match status" value="2"/>
</dbReference>
<dbReference type="InterPro" id="IPR024632">
    <property type="entry name" value="PLipase_D_C"/>
</dbReference>
<dbReference type="FunFam" id="3.30.870.10:FF:000025">
    <property type="entry name" value="Phospholipase D delta"/>
    <property type="match status" value="1"/>
</dbReference>
<comment type="catalytic activity">
    <reaction evidence="1 11">
        <text>a 1,2-diacyl-sn-glycero-3-phosphocholine + H2O = a 1,2-diacyl-sn-glycero-3-phosphate + choline + H(+)</text>
        <dbReference type="Rhea" id="RHEA:14445"/>
        <dbReference type="ChEBI" id="CHEBI:15354"/>
        <dbReference type="ChEBI" id="CHEBI:15377"/>
        <dbReference type="ChEBI" id="CHEBI:15378"/>
        <dbReference type="ChEBI" id="CHEBI:57643"/>
        <dbReference type="ChEBI" id="CHEBI:58608"/>
        <dbReference type="EC" id="3.1.4.4"/>
    </reaction>
</comment>
<keyword evidence="10" id="KW-0443">Lipid metabolism</keyword>
<dbReference type="Pfam" id="PF00168">
    <property type="entry name" value="C2"/>
    <property type="match status" value="1"/>
</dbReference>
<evidence type="ECO:0000256" key="4">
    <source>
        <dbReference type="ARBA" id="ARBA00012027"/>
    </source>
</evidence>
<evidence type="ECO:0000259" key="13">
    <source>
        <dbReference type="PROSITE" id="PS50035"/>
    </source>
</evidence>
<name>A0A9D5CG86_9LILI</name>
<keyword evidence="9 11" id="KW-0442">Lipid degradation</keyword>
<comment type="similarity">
    <text evidence="3 11">Belongs to the phospholipase D family. C2-PLD subfamily.</text>
</comment>
<evidence type="ECO:0000313" key="14">
    <source>
        <dbReference type="EMBL" id="KAJ0972117.1"/>
    </source>
</evidence>
<evidence type="ECO:0000259" key="12">
    <source>
        <dbReference type="PROSITE" id="PS50004"/>
    </source>
</evidence>
<evidence type="ECO:0000256" key="5">
    <source>
        <dbReference type="ARBA" id="ARBA00022723"/>
    </source>
</evidence>
<comment type="caution">
    <text evidence="14">The sequence shown here is derived from an EMBL/GenBank/DDBJ whole genome shotgun (WGS) entry which is preliminary data.</text>
</comment>
<reference evidence="14" key="1">
    <citation type="submission" date="2021-03" db="EMBL/GenBank/DDBJ databases">
        <authorList>
            <person name="Li Z."/>
            <person name="Yang C."/>
        </authorList>
    </citation>
    <scope>NUCLEOTIDE SEQUENCE</scope>
    <source>
        <strain evidence="14">Dzin_1.0</strain>
        <tissue evidence="14">Leaf</tissue>
    </source>
</reference>
<keyword evidence="15" id="KW-1185">Reference proteome</keyword>
<dbReference type="PIRSF" id="PIRSF036470">
    <property type="entry name" value="PLD_plant"/>
    <property type="match status" value="1"/>
</dbReference>